<dbReference type="SUPFAM" id="SSF46689">
    <property type="entry name" value="Homeodomain-like"/>
    <property type="match status" value="1"/>
</dbReference>
<comment type="caution">
    <text evidence="5">The sequence shown here is derived from an EMBL/GenBank/DDBJ whole genome shotgun (WGS) entry which is preliminary data.</text>
</comment>
<evidence type="ECO:0000256" key="3">
    <source>
        <dbReference type="ARBA" id="ARBA00023163"/>
    </source>
</evidence>
<sequence>MSASVSDCSEIRSWSTADVPEPKRLDYFAAAVSEAILPLAIDRANPREFYAELKMARLADVGVTSVSGNAHSVFRGRAEIARNGEPCFNLMMSLHTAWTAEHRGQMVLAPRDILVMDSRYPIRATVSKEFRAVNISVREAWLRRWLPDPNVLATRHIPGGSLWGLALSSYLSSMTPELAANPPLPLALMADQIGSLLALTASGIPGAWPQRSKAAISIRERIVSQIHQRCREQGLTAADVALGLGISLRTLHRALASEQQTFGGLLLDARAGHGMRMLQSTLFKLLTIEEIGYRAGFQNPSHFSRIIRSRSGRTPKQLRVSSGHKTD</sequence>
<evidence type="ECO:0000256" key="1">
    <source>
        <dbReference type="ARBA" id="ARBA00023015"/>
    </source>
</evidence>
<dbReference type="SMART" id="SM00342">
    <property type="entry name" value="HTH_ARAC"/>
    <property type="match status" value="1"/>
</dbReference>
<dbReference type="Pfam" id="PF12833">
    <property type="entry name" value="HTH_18"/>
    <property type="match status" value="1"/>
</dbReference>
<keyword evidence="1" id="KW-0805">Transcription regulation</keyword>
<dbReference type="Pfam" id="PF14525">
    <property type="entry name" value="AraC_binding_2"/>
    <property type="match status" value="1"/>
</dbReference>
<dbReference type="InterPro" id="IPR035418">
    <property type="entry name" value="AraC-bd_2"/>
</dbReference>
<proteinExistence type="predicted"/>
<dbReference type="InterPro" id="IPR009057">
    <property type="entry name" value="Homeodomain-like_sf"/>
</dbReference>
<dbReference type="PANTHER" id="PTHR47894:SF4">
    <property type="entry name" value="HTH-TYPE TRANSCRIPTIONAL REGULATOR GADX"/>
    <property type="match status" value="1"/>
</dbReference>
<evidence type="ECO:0000259" key="4">
    <source>
        <dbReference type="PROSITE" id="PS01124"/>
    </source>
</evidence>
<feature type="domain" description="HTH araC/xylS-type" evidence="4">
    <location>
        <begin position="220"/>
        <end position="321"/>
    </location>
</feature>
<protein>
    <submittedName>
        <fullName evidence="5">AraC family transcriptional regulator</fullName>
    </submittedName>
</protein>
<dbReference type="RefSeq" id="WP_320426996.1">
    <property type="nucleotide sequence ID" value="NZ_JAXCLA010000013.1"/>
</dbReference>
<reference evidence="5 6" key="1">
    <citation type="submission" date="2023-11" db="EMBL/GenBank/DDBJ databases">
        <title>Paucibacter sp. nov., isolated from fresh soil in Korea.</title>
        <authorList>
            <person name="Le N.T.T."/>
        </authorList>
    </citation>
    <scope>NUCLEOTIDE SEQUENCE [LARGE SCALE GENOMIC DNA]</scope>
    <source>
        <strain evidence="5 6">R3-3</strain>
    </source>
</reference>
<gene>
    <name evidence="5" type="ORF">SNE35_31320</name>
</gene>
<dbReference type="Proteomes" id="UP001285263">
    <property type="component" value="Unassembled WGS sequence"/>
</dbReference>
<keyword evidence="3" id="KW-0804">Transcription</keyword>
<keyword evidence="6" id="KW-1185">Reference proteome</keyword>
<evidence type="ECO:0000256" key="2">
    <source>
        <dbReference type="ARBA" id="ARBA00023125"/>
    </source>
</evidence>
<evidence type="ECO:0000313" key="6">
    <source>
        <dbReference type="Proteomes" id="UP001285263"/>
    </source>
</evidence>
<evidence type="ECO:0000313" key="5">
    <source>
        <dbReference type="EMBL" id="MDY0749029.1"/>
    </source>
</evidence>
<name>A0ABU5DRT1_9BURK</name>
<dbReference type="InterPro" id="IPR018062">
    <property type="entry name" value="HTH_AraC-typ_CS"/>
</dbReference>
<dbReference type="PANTHER" id="PTHR47894">
    <property type="entry name" value="HTH-TYPE TRANSCRIPTIONAL REGULATOR GADX"/>
    <property type="match status" value="1"/>
</dbReference>
<dbReference type="PROSITE" id="PS01124">
    <property type="entry name" value="HTH_ARAC_FAMILY_2"/>
    <property type="match status" value="1"/>
</dbReference>
<keyword evidence="2" id="KW-0238">DNA-binding</keyword>
<dbReference type="EMBL" id="JAXCLA010000013">
    <property type="protein sequence ID" value="MDY0749029.1"/>
    <property type="molecule type" value="Genomic_DNA"/>
</dbReference>
<organism evidence="5 6">
    <name type="scientific">Roseateles agri</name>
    <dbReference type="NCBI Taxonomy" id="3098619"/>
    <lineage>
        <taxon>Bacteria</taxon>
        <taxon>Pseudomonadati</taxon>
        <taxon>Pseudomonadota</taxon>
        <taxon>Betaproteobacteria</taxon>
        <taxon>Burkholderiales</taxon>
        <taxon>Sphaerotilaceae</taxon>
        <taxon>Roseateles</taxon>
    </lineage>
</organism>
<dbReference type="PROSITE" id="PS00041">
    <property type="entry name" value="HTH_ARAC_FAMILY_1"/>
    <property type="match status" value="1"/>
</dbReference>
<dbReference type="InterPro" id="IPR018060">
    <property type="entry name" value="HTH_AraC"/>
</dbReference>
<accession>A0ABU5DRT1</accession>
<dbReference type="Gene3D" id="1.10.10.60">
    <property type="entry name" value="Homeodomain-like"/>
    <property type="match status" value="1"/>
</dbReference>